<accession>A0ABY4Y7A7</accession>
<proteinExistence type="predicted"/>
<dbReference type="SUPFAM" id="SSF55729">
    <property type="entry name" value="Acyl-CoA N-acyltransferases (Nat)"/>
    <property type="match status" value="1"/>
</dbReference>
<sequence length="316" mass="36539">MNDYRYCRLNESNFADVVHLIKVIYHVDVNVEQFRKKYATDSFGASYIGYIAYHNETNEVAAYYGIFPLRVKLNETIVMAAQSGDTMTHPAHRNKGLFVELAKQTYELGKSLGIQFVYGFPNQFSYPGLVRKLGWTHAYDMLSLNLLVPTLPYAHFLIKWPNLSTWHSKTLLNLLKKFFVFHETLPETLLSCQKQKEGVMHDQDFFDYKLGYNCILLQHQDVYMVLKVENNNIGIGALYNYGEFSGINKALRRLKLICALMGVMRIRTYCSPNNLANINLGKLAFSKKSLAYCYLNFGIDFDLGKLNFTYLDYDTF</sequence>
<gene>
    <name evidence="1" type="ORF">J2N86_12670</name>
</gene>
<dbReference type="EMBL" id="CP071527">
    <property type="protein sequence ID" value="USQ13518.1"/>
    <property type="molecule type" value="Genomic_DNA"/>
</dbReference>
<dbReference type="Proteomes" id="UP001057474">
    <property type="component" value="Chromosome"/>
</dbReference>
<name>A0ABY4Y7A7_9GAMM</name>
<dbReference type="Pfam" id="PF13527">
    <property type="entry name" value="Acetyltransf_9"/>
    <property type="match status" value="1"/>
</dbReference>
<reference evidence="1" key="1">
    <citation type="submission" date="2021-03" db="EMBL/GenBank/DDBJ databases">
        <title>Legionella lytica PCM 2298.</title>
        <authorList>
            <person name="Koper P."/>
        </authorList>
    </citation>
    <scope>NUCLEOTIDE SEQUENCE</scope>
    <source>
        <strain evidence="1">PCM 2298</strain>
    </source>
</reference>
<evidence type="ECO:0000313" key="1">
    <source>
        <dbReference type="EMBL" id="USQ13518.1"/>
    </source>
</evidence>
<dbReference type="Gene3D" id="3.40.630.30">
    <property type="match status" value="1"/>
</dbReference>
<keyword evidence="2" id="KW-1185">Reference proteome</keyword>
<protein>
    <submittedName>
        <fullName evidence="1">GNAT family N-acetyltransferase</fullName>
    </submittedName>
</protein>
<organism evidence="1 2">
    <name type="scientific">Legionella lytica</name>
    <dbReference type="NCBI Taxonomy" id="96232"/>
    <lineage>
        <taxon>Bacteria</taxon>
        <taxon>Pseudomonadati</taxon>
        <taxon>Pseudomonadota</taxon>
        <taxon>Gammaproteobacteria</taxon>
        <taxon>Legionellales</taxon>
        <taxon>Legionellaceae</taxon>
        <taxon>Legionella</taxon>
    </lineage>
</organism>
<dbReference type="InterPro" id="IPR016181">
    <property type="entry name" value="Acyl_CoA_acyltransferase"/>
</dbReference>
<evidence type="ECO:0000313" key="2">
    <source>
        <dbReference type="Proteomes" id="UP001057474"/>
    </source>
</evidence>
<dbReference type="RefSeq" id="WP_252579814.1">
    <property type="nucleotide sequence ID" value="NZ_CP071527.1"/>
</dbReference>